<dbReference type="InterPro" id="IPR045056">
    <property type="entry name" value="Nop56/Nop58"/>
</dbReference>
<feature type="compositionally biased region" description="Basic and acidic residues" evidence="5">
    <location>
        <begin position="231"/>
        <end position="249"/>
    </location>
</feature>
<organism evidence="7">
    <name type="scientific">Alectorobius mimon</name>
    <dbReference type="NCBI Taxonomy" id="360319"/>
    <lineage>
        <taxon>Eukaryota</taxon>
        <taxon>Metazoa</taxon>
        <taxon>Ecdysozoa</taxon>
        <taxon>Arthropoda</taxon>
        <taxon>Chelicerata</taxon>
        <taxon>Arachnida</taxon>
        <taxon>Acari</taxon>
        <taxon>Parasitiformes</taxon>
        <taxon>Ixodida</taxon>
        <taxon>Ixodoidea</taxon>
        <taxon>Argasidae</taxon>
        <taxon>Ornithodorinae</taxon>
        <taxon>Alectorobius</taxon>
    </lineage>
</organism>
<evidence type="ECO:0000256" key="1">
    <source>
        <dbReference type="ARBA" id="ARBA00004604"/>
    </source>
</evidence>
<dbReference type="Gene3D" id="1.10.246.90">
    <property type="entry name" value="Nop domain"/>
    <property type="match status" value="1"/>
</dbReference>
<dbReference type="AlphaFoldDB" id="A0A147B7S3"/>
<dbReference type="PROSITE" id="PS51358">
    <property type="entry name" value="NOP"/>
    <property type="match status" value="1"/>
</dbReference>
<feature type="compositionally biased region" description="Acidic residues" evidence="5">
    <location>
        <begin position="286"/>
        <end position="295"/>
    </location>
</feature>
<sequence>TSAITTDLSEILPDDQEAKVKELAEVSMGTEISEEDIRNILHLCEEILQMSTYRTQLYEYLKNRMMAIAPNLTILVGELVGARLISHAGSLLNLAKHPASTVQILGAEKALFRALKTKHDTPKYGLIYHAQLIGQSTQRIKGKMSRMLAAKAALATRVDAFGEEGTTTELGIEHRARLESRLKVLEEGVTRRISGTGKAKAKWERYENKSTFQEYSSGADSTLPTAAQKRKFEGGEDNGKPTKKTKVEEAGQEEEEKPKKKKQPSESVEEEQAPVKKKKKKKLEESTAEEVEEEQVEVKVEKKKKKKSLSEGTAQQEEEETPGKKKKKKSTEGEGKHAVLYGRS</sequence>
<feature type="region of interest" description="Disordered" evidence="5">
    <location>
        <begin position="231"/>
        <end position="344"/>
    </location>
</feature>
<proteinExistence type="predicted"/>
<name>A0A147B7S3_9ACAR</name>
<protein>
    <recommendedName>
        <fullName evidence="2">Nucleolar protein 58</fullName>
    </recommendedName>
</protein>
<dbReference type="FunFam" id="1.10.246.90:FF:000004">
    <property type="entry name" value="Nucleolar protein 58"/>
    <property type="match status" value="1"/>
</dbReference>
<evidence type="ECO:0000256" key="4">
    <source>
        <dbReference type="ARBA" id="ARBA00023242"/>
    </source>
</evidence>
<evidence type="ECO:0000256" key="2">
    <source>
        <dbReference type="ARBA" id="ARBA00020379"/>
    </source>
</evidence>
<dbReference type="InterPro" id="IPR036070">
    <property type="entry name" value="Nop_dom_sf"/>
</dbReference>
<dbReference type="InterPro" id="IPR002687">
    <property type="entry name" value="Nop_dom"/>
</dbReference>
<accession>A0A147B7S3</accession>
<evidence type="ECO:0000259" key="6">
    <source>
        <dbReference type="PROSITE" id="PS51358"/>
    </source>
</evidence>
<dbReference type="PANTHER" id="PTHR10894">
    <property type="entry name" value="NUCLEOLAR PROTEIN 5 NUCLEOLAR PROTEIN NOP5 NOP58"/>
    <property type="match status" value="1"/>
</dbReference>
<dbReference type="EMBL" id="GEIB01001414">
    <property type="protein sequence ID" value="JAR86818.1"/>
    <property type="molecule type" value="Transcribed_RNA"/>
</dbReference>
<dbReference type="GO" id="GO:0031428">
    <property type="term" value="C:box C/D methylation guide snoRNP complex"/>
    <property type="evidence" value="ECO:0007669"/>
    <property type="project" value="InterPro"/>
</dbReference>
<dbReference type="PANTHER" id="PTHR10894:SF1">
    <property type="entry name" value="NUCLEOLAR PROTEIN 58"/>
    <property type="match status" value="1"/>
</dbReference>
<comment type="subcellular location">
    <subcellularLocation>
        <location evidence="1">Nucleus</location>
        <location evidence="1">Nucleolus</location>
    </subcellularLocation>
</comment>
<dbReference type="SUPFAM" id="SSF89124">
    <property type="entry name" value="Nop domain"/>
    <property type="match status" value="1"/>
</dbReference>
<dbReference type="GO" id="GO:0042254">
    <property type="term" value="P:ribosome biogenesis"/>
    <property type="evidence" value="ECO:0007669"/>
    <property type="project" value="UniProtKB-KW"/>
</dbReference>
<dbReference type="InterPro" id="IPR042239">
    <property type="entry name" value="Nop_C"/>
</dbReference>
<evidence type="ECO:0000256" key="5">
    <source>
        <dbReference type="SAM" id="MobiDB-lite"/>
    </source>
</evidence>
<feature type="non-terminal residue" evidence="7">
    <location>
        <position position="1"/>
    </location>
</feature>
<evidence type="ECO:0000313" key="7">
    <source>
        <dbReference type="EMBL" id="JAR86818.1"/>
    </source>
</evidence>
<keyword evidence="3" id="KW-0690">Ribosome biogenesis</keyword>
<dbReference type="Gene3D" id="1.10.287.4070">
    <property type="match status" value="1"/>
</dbReference>
<dbReference type="Pfam" id="PF01798">
    <property type="entry name" value="Nop"/>
    <property type="match status" value="1"/>
</dbReference>
<dbReference type="GO" id="GO:0032040">
    <property type="term" value="C:small-subunit processome"/>
    <property type="evidence" value="ECO:0007669"/>
    <property type="project" value="InterPro"/>
</dbReference>
<keyword evidence="4" id="KW-0539">Nucleus</keyword>
<dbReference type="GO" id="GO:0030515">
    <property type="term" value="F:snoRNA binding"/>
    <property type="evidence" value="ECO:0007669"/>
    <property type="project" value="InterPro"/>
</dbReference>
<evidence type="ECO:0000256" key="3">
    <source>
        <dbReference type="ARBA" id="ARBA00022517"/>
    </source>
</evidence>
<reference evidence="7" key="1">
    <citation type="submission" date="2016-03" db="EMBL/GenBank/DDBJ databases">
        <title>Gut transcriptome analysis on engorged females of Ornithodoros mimon (Acari: Argasidae) and phylogenetic inferences of soft ticks.</title>
        <authorList>
            <person name="Landulfo G.A."/>
            <person name="Giovanni D."/>
            <person name="Carvalho E."/>
            <person name="Junqueira-de-Azevedo I."/>
            <person name="Patane J."/>
            <person name="Mendoca R."/>
            <person name="Barros-Battesti D."/>
        </authorList>
    </citation>
    <scope>NUCLEOTIDE SEQUENCE</scope>
    <source>
        <strain evidence="7">Females</strain>
        <tissue evidence="7">Gut</tissue>
    </source>
</reference>
<feature type="domain" description="Nop" evidence="6">
    <location>
        <begin position="68"/>
        <end position="187"/>
    </location>
</feature>